<dbReference type="HAMAP" id="MF_00337">
    <property type="entry name" value="Exonuc_7_S"/>
    <property type="match status" value="1"/>
</dbReference>
<protein>
    <recommendedName>
        <fullName evidence="6">Exodeoxyribonuclease 7 small subunit</fullName>
        <ecNumber evidence="6">3.1.11.6</ecNumber>
    </recommendedName>
    <alternativeName>
        <fullName evidence="6">Exodeoxyribonuclease VII small subunit</fullName>
        <shortName evidence="6">Exonuclease VII small subunit</shortName>
    </alternativeName>
</protein>
<evidence type="ECO:0000256" key="3">
    <source>
        <dbReference type="ARBA" id="ARBA00022722"/>
    </source>
</evidence>
<dbReference type="EMBL" id="WAJR01000001">
    <property type="protein sequence ID" value="KAB1643010.1"/>
    <property type="molecule type" value="Genomic_DNA"/>
</dbReference>
<evidence type="ECO:0000256" key="6">
    <source>
        <dbReference type="HAMAP-Rule" id="MF_00337"/>
    </source>
</evidence>
<evidence type="ECO:0000313" key="7">
    <source>
        <dbReference type="EMBL" id="KAB1643010.1"/>
    </source>
</evidence>
<evidence type="ECO:0000256" key="1">
    <source>
        <dbReference type="ARBA" id="ARBA00009998"/>
    </source>
</evidence>
<dbReference type="PANTHER" id="PTHR34137">
    <property type="entry name" value="EXODEOXYRIBONUCLEASE 7 SMALL SUBUNIT"/>
    <property type="match status" value="1"/>
</dbReference>
<organism evidence="7 8">
    <name type="scientific">Ellagibacter isourolithinifaciens</name>
    <dbReference type="NCBI Taxonomy" id="2137581"/>
    <lineage>
        <taxon>Bacteria</taxon>
        <taxon>Bacillati</taxon>
        <taxon>Actinomycetota</taxon>
        <taxon>Coriobacteriia</taxon>
        <taxon>Eggerthellales</taxon>
        <taxon>Eggerthellaceae</taxon>
        <taxon>Ellagibacter</taxon>
    </lineage>
</organism>
<dbReference type="GO" id="GO:0008855">
    <property type="term" value="F:exodeoxyribonuclease VII activity"/>
    <property type="evidence" value="ECO:0007669"/>
    <property type="project" value="UniProtKB-UniRule"/>
</dbReference>
<dbReference type="GO" id="GO:0006308">
    <property type="term" value="P:DNA catabolic process"/>
    <property type="evidence" value="ECO:0007669"/>
    <property type="project" value="UniProtKB-UniRule"/>
</dbReference>
<keyword evidence="5 6" id="KW-0269">Exonuclease</keyword>
<comment type="caution">
    <text evidence="7">The sequence shown here is derived from an EMBL/GenBank/DDBJ whole genome shotgun (WGS) entry which is preliminary data.</text>
</comment>
<comment type="function">
    <text evidence="6">Bidirectionally degrades single-stranded DNA into large acid-insoluble oligonucleotides, which are then degraded further into small acid-soluble oligonucleotides.</text>
</comment>
<proteinExistence type="inferred from homology"/>
<dbReference type="InterPro" id="IPR003761">
    <property type="entry name" value="Exonuc_VII_S"/>
</dbReference>
<evidence type="ECO:0000313" key="8">
    <source>
        <dbReference type="Proteomes" id="UP000468668"/>
    </source>
</evidence>
<accession>A0A6N6NPK9</accession>
<name>A0A6N6NPK9_9ACTN</name>
<keyword evidence="2 6" id="KW-0963">Cytoplasm</keyword>
<comment type="subcellular location">
    <subcellularLocation>
        <location evidence="6">Cytoplasm</location>
    </subcellularLocation>
</comment>
<reference evidence="7 8" key="1">
    <citation type="submission" date="2019-09" db="EMBL/GenBank/DDBJ databases">
        <title>Whole genome shotgun sequencing (WGS) of Ellagibacter isourolithinifaciens DSM 104140(T) and Adlercreutzia muris DSM 29508(T).</title>
        <authorList>
            <person name="Stoll D.A."/>
            <person name="Danylec N."/>
            <person name="Huch M."/>
        </authorList>
    </citation>
    <scope>NUCLEOTIDE SEQUENCE [LARGE SCALE GENOMIC DNA]</scope>
    <source>
        <strain evidence="7 8">DSM 104140</strain>
    </source>
</reference>
<comment type="subunit">
    <text evidence="6">Heterooligomer composed of large and small subunits.</text>
</comment>
<dbReference type="GO" id="GO:0009318">
    <property type="term" value="C:exodeoxyribonuclease VII complex"/>
    <property type="evidence" value="ECO:0007669"/>
    <property type="project" value="UniProtKB-UniRule"/>
</dbReference>
<keyword evidence="8" id="KW-1185">Reference proteome</keyword>
<dbReference type="AlphaFoldDB" id="A0A6N6NPK9"/>
<evidence type="ECO:0000256" key="2">
    <source>
        <dbReference type="ARBA" id="ARBA00022490"/>
    </source>
</evidence>
<dbReference type="SUPFAM" id="SSF116842">
    <property type="entry name" value="XseB-like"/>
    <property type="match status" value="1"/>
</dbReference>
<dbReference type="RefSeq" id="WP_158048595.1">
    <property type="nucleotide sequence ID" value="NZ_DBEYOF010000021.1"/>
</dbReference>
<dbReference type="NCBIfam" id="TIGR01280">
    <property type="entry name" value="xseB"/>
    <property type="match status" value="1"/>
</dbReference>
<dbReference type="PANTHER" id="PTHR34137:SF1">
    <property type="entry name" value="EXODEOXYRIBONUCLEASE 7 SMALL SUBUNIT"/>
    <property type="match status" value="1"/>
</dbReference>
<dbReference type="PIRSF" id="PIRSF006488">
    <property type="entry name" value="Exonuc_VII_S"/>
    <property type="match status" value="1"/>
</dbReference>
<evidence type="ECO:0000256" key="4">
    <source>
        <dbReference type="ARBA" id="ARBA00022801"/>
    </source>
</evidence>
<gene>
    <name evidence="6 7" type="primary">xseB</name>
    <name evidence="7" type="ORF">F8C90_01120</name>
</gene>
<comment type="catalytic activity">
    <reaction evidence="6">
        <text>Exonucleolytic cleavage in either 5'- to 3'- or 3'- to 5'-direction to yield nucleoside 5'-phosphates.</text>
        <dbReference type="EC" id="3.1.11.6"/>
    </reaction>
</comment>
<dbReference type="Pfam" id="PF02609">
    <property type="entry name" value="Exonuc_VII_S"/>
    <property type="match status" value="1"/>
</dbReference>
<sequence>MVEEKPIEELTFREAMAELDRIVGVLESNSLELEQSVTAYERGVKLIASLKKRIDGAQQRIDVLMGELEKPADDEVRDTTLS</sequence>
<evidence type="ECO:0000256" key="5">
    <source>
        <dbReference type="ARBA" id="ARBA00022839"/>
    </source>
</evidence>
<dbReference type="Proteomes" id="UP000468668">
    <property type="component" value="Unassembled WGS sequence"/>
</dbReference>
<keyword evidence="3 6" id="KW-0540">Nuclease</keyword>
<dbReference type="GeneID" id="98657003"/>
<keyword evidence="4 6" id="KW-0378">Hydrolase</keyword>
<dbReference type="InterPro" id="IPR037004">
    <property type="entry name" value="Exonuc_VII_ssu_sf"/>
</dbReference>
<dbReference type="GO" id="GO:0005829">
    <property type="term" value="C:cytosol"/>
    <property type="evidence" value="ECO:0007669"/>
    <property type="project" value="TreeGrafter"/>
</dbReference>
<dbReference type="EC" id="3.1.11.6" evidence="6"/>
<dbReference type="Gene3D" id="1.10.287.1040">
    <property type="entry name" value="Exonuclease VII, small subunit"/>
    <property type="match status" value="1"/>
</dbReference>
<comment type="similarity">
    <text evidence="1 6">Belongs to the XseB family.</text>
</comment>
<dbReference type="OrthoDB" id="3174734at2"/>